<feature type="transmembrane region" description="Helical" evidence="5">
    <location>
        <begin position="51"/>
        <end position="70"/>
    </location>
</feature>
<keyword evidence="1" id="KW-1003">Cell membrane</keyword>
<keyword evidence="3 5" id="KW-1133">Transmembrane helix</keyword>
<evidence type="ECO:0000256" key="5">
    <source>
        <dbReference type="SAM" id="Phobius"/>
    </source>
</evidence>
<dbReference type="PANTHER" id="PTHR35529">
    <property type="entry name" value="MANGANESE EFFLUX PUMP MNTP-RELATED"/>
    <property type="match status" value="1"/>
</dbReference>
<name>A0A645HSB9_9ZZZZ</name>
<proteinExistence type="predicted"/>
<dbReference type="PANTHER" id="PTHR35529:SF2">
    <property type="entry name" value="SPORULATION PROTEIN YTAF-RELATED"/>
    <property type="match status" value="1"/>
</dbReference>
<feature type="transmembrane region" description="Helical" evidence="5">
    <location>
        <begin position="82"/>
        <end position="100"/>
    </location>
</feature>
<accession>A0A645HSB9</accession>
<evidence type="ECO:0008006" key="7">
    <source>
        <dbReference type="Google" id="ProtNLM"/>
    </source>
</evidence>
<keyword evidence="2 5" id="KW-0812">Transmembrane</keyword>
<evidence type="ECO:0000256" key="4">
    <source>
        <dbReference type="ARBA" id="ARBA00023136"/>
    </source>
</evidence>
<organism evidence="6">
    <name type="scientific">bioreactor metagenome</name>
    <dbReference type="NCBI Taxonomy" id="1076179"/>
    <lineage>
        <taxon>unclassified sequences</taxon>
        <taxon>metagenomes</taxon>
        <taxon>ecological metagenomes</taxon>
    </lineage>
</organism>
<feature type="transmembrane region" description="Helical" evidence="5">
    <location>
        <begin position="24"/>
        <end position="45"/>
    </location>
</feature>
<dbReference type="EMBL" id="VSSQ01098376">
    <property type="protein sequence ID" value="MPN41382.1"/>
    <property type="molecule type" value="Genomic_DNA"/>
</dbReference>
<reference evidence="6" key="1">
    <citation type="submission" date="2019-08" db="EMBL/GenBank/DDBJ databases">
        <authorList>
            <person name="Kucharzyk K."/>
            <person name="Murdoch R.W."/>
            <person name="Higgins S."/>
            <person name="Loffler F."/>
        </authorList>
    </citation>
    <scope>NUCLEOTIDE SEQUENCE</scope>
</reference>
<protein>
    <recommendedName>
        <fullName evidence="7">Manganese efflux pump MntP</fullName>
    </recommendedName>
</protein>
<evidence type="ECO:0000256" key="2">
    <source>
        <dbReference type="ARBA" id="ARBA00022692"/>
    </source>
</evidence>
<comment type="caution">
    <text evidence="6">The sequence shown here is derived from an EMBL/GenBank/DDBJ whole genome shotgun (WGS) entry which is preliminary data.</text>
</comment>
<evidence type="ECO:0000313" key="6">
    <source>
        <dbReference type="EMBL" id="MPN41382.1"/>
    </source>
</evidence>
<evidence type="ECO:0000256" key="3">
    <source>
        <dbReference type="ARBA" id="ARBA00022989"/>
    </source>
</evidence>
<evidence type="ECO:0000256" key="1">
    <source>
        <dbReference type="ARBA" id="ARBA00022475"/>
    </source>
</evidence>
<gene>
    <name evidence="6" type="ORF">SDC9_188928</name>
</gene>
<keyword evidence="4 5" id="KW-0472">Membrane</keyword>
<sequence length="101" mass="10796">MASVHQPSVCDKDASQTLDPKETLLLGFILSLDSLGVGISAAAFGMEIGKLPVFAAIFQVVFLSLGAFCGKKLTNTEKIRENLWTTISGGILIFIAILRLI</sequence>
<dbReference type="Pfam" id="PF02659">
    <property type="entry name" value="Mntp"/>
    <property type="match status" value="1"/>
</dbReference>
<dbReference type="InterPro" id="IPR003810">
    <property type="entry name" value="Mntp/YtaF"/>
</dbReference>
<dbReference type="AlphaFoldDB" id="A0A645HSB9"/>